<reference evidence="2" key="1">
    <citation type="submission" date="2024-03" db="EMBL/GenBank/DDBJ databases">
        <title>WGS assembly of Saponaria officinalis var. Norfolk2.</title>
        <authorList>
            <person name="Jenkins J."/>
            <person name="Shu S."/>
            <person name="Grimwood J."/>
            <person name="Barry K."/>
            <person name="Goodstein D."/>
            <person name="Schmutz J."/>
            <person name="Leebens-Mack J."/>
            <person name="Osbourn A."/>
        </authorList>
    </citation>
    <scope>NUCLEOTIDE SEQUENCE [LARGE SCALE GENOMIC DNA]</scope>
    <source>
        <strain evidence="2">JIC</strain>
    </source>
</reference>
<keyword evidence="1" id="KW-0808">Transferase</keyword>
<dbReference type="Gene3D" id="3.30.559.10">
    <property type="entry name" value="Chloramphenicol acetyltransferase-like domain"/>
    <property type="match status" value="2"/>
</dbReference>
<accession>A0AAW1GUJ3</accession>
<evidence type="ECO:0000256" key="1">
    <source>
        <dbReference type="ARBA" id="ARBA00022679"/>
    </source>
</evidence>
<dbReference type="InterPro" id="IPR051283">
    <property type="entry name" value="Sec_Metabolite_Acyltrans"/>
</dbReference>
<dbReference type="GO" id="GO:0016740">
    <property type="term" value="F:transferase activity"/>
    <property type="evidence" value="ECO:0007669"/>
    <property type="project" value="UniProtKB-KW"/>
</dbReference>
<protein>
    <submittedName>
        <fullName evidence="2">Uncharacterized protein</fullName>
    </submittedName>
</protein>
<dbReference type="EMBL" id="JBDFQZ010000014">
    <property type="protein sequence ID" value="KAK9667180.1"/>
    <property type="molecule type" value="Genomic_DNA"/>
</dbReference>
<gene>
    <name evidence="2" type="ORF">RND81_14G238800</name>
</gene>
<dbReference type="PANTHER" id="PTHR31896:SF12">
    <property type="entry name" value="HXXXD-TYPE ACYL-TRANSFERASE FAMILY PROTEIN"/>
    <property type="match status" value="1"/>
</dbReference>
<organism evidence="2 3">
    <name type="scientific">Saponaria officinalis</name>
    <name type="common">Common soapwort</name>
    <name type="synonym">Lychnis saponaria</name>
    <dbReference type="NCBI Taxonomy" id="3572"/>
    <lineage>
        <taxon>Eukaryota</taxon>
        <taxon>Viridiplantae</taxon>
        <taxon>Streptophyta</taxon>
        <taxon>Embryophyta</taxon>
        <taxon>Tracheophyta</taxon>
        <taxon>Spermatophyta</taxon>
        <taxon>Magnoliopsida</taxon>
        <taxon>eudicotyledons</taxon>
        <taxon>Gunneridae</taxon>
        <taxon>Pentapetalae</taxon>
        <taxon>Caryophyllales</taxon>
        <taxon>Caryophyllaceae</taxon>
        <taxon>Caryophylleae</taxon>
        <taxon>Saponaria</taxon>
    </lineage>
</organism>
<evidence type="ECO:0000313" key="3">
    <source>
        <dbReference type="Proteomes" id="UP001443914"/>
    </source>
</evidence>
<dbReference type="InterPro" id="IPR023213">
    <property type="entry name" value="CAT-like_dom_sf"/>
</dbReference>
<dbReference type="Proteomes" id="UP001443914">
    <property type="component" value="Unassembled WGS sequence"/>
</dbReference>
<proteinExistence type="predicted"/>
<sequence length="459" mass="51348">MANFDDQMKVISQCFVKPKYEVEASKRPYYLSPTDLIFLRCDQIQKGLLFSSKPENIQYFLETLKDALAVSLVYFYPLAGRFSTKELYDENAKWVYLDCTKGPGARLMHATLNMNVSVVLSSVDGHPIVRSFFDLGEKSINYDGHNGPLLSIQVTELIDGIFFGFAMNHSLVDGNSQWHFINSLSEIFLQMCQSQENDTIHISREPVFDAYFPDGWGPVLKLPNNGVKKSVPKSVDPVVLRERIFHFSSESISLIKAQANKECGVHNISSFQALSGLMWRSITRARNLQTEHETSCGLAIDARPRFSPPLTNNYFGNLSIRQQSICNVGELLNKGFGWAAMLLHQIVVSQDDKKVDEFYEIIVKLLCGPPNDPGMGNPFYSPNFVMIGGSTRFDMYGPQFGLGKAQAVLAGYCNKEDGKITASPGREGGGSVDLEVCLKPETMNALELDEEFMSFVELK</sequence>
<dbReference type="PANTHER" id="PTHR31896">
    <property type="entry name" value="FAMILY REGULATORY PROTEIN, PUTATIVE (AFU_ORTHOLOGUE AFUA_3G14730)-RELATED"/>
    <property type="match status" value="1"/>
</dbReference>
<dbReference type="Pfam" id="PF02458">
    <property type="entry name" value="Transferase"/>
    <property type="match status" value="1"/>
</dbReference>
<dbReference type="AlphaFoldDB" id="A0AAW1GUJ3"/>
<evidence type="ECO:0000313" key="2">
    <source>
        <dbReference type="EMBL" id="KAK9667180.1"/>
    </source>
</evidence>
<comment type="caution">
    <text evidence="2">The sequence shown here is derived from an EMBL/GenBank/DDBJ whole genome shotgun (WGS) entry which is preliminary data.</text>
</comment>
<name>A0AAW1GUJ3_SAPOF</name>
<keyword evidence="3" id="KW-1185">Reference proteome</keyword>